<evidence type="ECO:0000313" key="7">
    <source>
        <dbReference type="EMBL" id="WEG73845.1"/>
    </source>
</evidence>
<dbReference type="EMBL" id="CP110232">
    <property type="protein sequence ID" value="WEG73845.1"/>
    <property type="molecule type" value="Genomic_DNA"/>
</dbReference>
<name>A0AAF0I808_9ENTE</name>
<dbReference type="HAMAP" id="MF_00337">
    <property type="entry name" value="Exonuc_7_S"/>
    <property type="match status" value="1"/>
</dbReference>
<gene>
    <name evidence="6" type="primary">xseB</name>
    <name evidence="7" type="ORF">OL234_02730</name>
</gene>
<keyword evidence="2 6" id="KW-0963">Cytoplasm</keyword>
<dbReference type="Gene3D" id="1.10.287.1040">
    <property type="entry name" value="Exonuclease VII, small subunit"/>
    <property type="match status" value="1"/>
</dbReference>
<dbReference type="NCBIfam" id="NF002138">
    <property type="entry name" value="PRK00977.1-2"/>
    <property type="match status" value="1"/>
</dbReference>
<keyword evidence="5 6" id="KW-0269">Exonuclease</keyword>
<evidence type="ECO:0000256" key="4">
    <source>
        <dbReference type="ARBA" id="ARBA00022801"/>
    </source>
</evidence>
<dbReference type="RefSeq" id="WP_275469645.1">
    <property type="nucleotide sequence ID" value="NZ_CP110232.1"/>
</dbReference>
<dbReference type="Pfam" id="PF02609">
    <property type="entry name" value="Exonuc_VII_S"/>
    <property type="match status" value="1"/>
</dbReference>
<dbReference type="GO" id="GO:0005829">
    <property type="term" value="C:cytosol"/>
    <property type="evidence" value="ECO:0007669"/>
    <property type="project" value="TreeGrafter"/>
</dbReference>
<dbReference type="InterPro" id="IPR003761">
    <property type="entry name" value="Exonuc_VII_S"/>
</dbReference>
<sequence>MVKKTEMTFEESMSALEQIVRELEQGDVPLEKALEQFQTGIELSKVCQETLSKAETTLTKIMTENNEEIVFDEGAD</sequence>
<evidence type="ECO:0000256" key="6">
    <source>
        <dbReference type="HAMAP-Rule" id="MF_00337"/>
    </source>
</evidence>
<evidence type="ECO:0000256" key="1">
    <source>
        <dbReference type="ARBA" id="ARBA00009998"/>
    </source>
</evidence>
<evidence type="ECO:0000256" key="2">
    <source>
        <dbReference type="ARBA" id="ARBA00022490"/>
    </source>
</evidence>
<dbReference type="EC" id="3.1.11.6" evidence="6"/>
<dbReference type="NCBIfam" id="TIGR01280">
    <property type="entry name" value="xseB"/>
    <property type="match status" value="1"/>
</dbReference>
<dbReference type="Proteomes" id="UP001179647">
    <property type="component" value="Chromosome"/>
</dbReference>
<evidence type="ECO:0000313" key="8">
    <source>
        <dbReference type="Proteomes" id="UP001179647"/>
    </source>
</evidence>
<comment type="subunit">
    <text evidence="6">Heterooligomer composed of large and small subunits.</text>
</comment>
<dbReference type="GO" id="GO:0008855">
    <property type="term" value="F:exodeoxyribonuclease VII activity"/>
    <property type="evidence" value="ECO:0007669"/>
    <property type="project" value="UniProtKB-UniRule"/>
</dbReference>
<comment type="catalytic activity">
    <reaction evidence="6">
        <text>Exonucleolytic cleavage in either 5'- to 3'- or 3'- to 5'-direction to yield nucleoside 5'-phosphates.</text>
        <dbReference type="EC" id="3.1.11.6"/>
    </reaction>
</comment>
<dbReference type="GO" id="GO:0009318">
    <property type="term" value="C:exodeoxyribonuclease VII complex"/>
    <property type="evidence" value="ECO:0007669"/>
    <property type="project" value="UniProtKB-UniRule"/>
</dbReference>
<protein>
    <recommendedName>
        <fullName evidence="6">Exodeoxyribonuclease 7 small subunit</fullName>
        <ecNumber evidence="6">3.1.11.6</ecNumber>
    </recommendedName>
    <alternativeName>
        <fullName evidence="6">Exodeoxyribonuclease VII small subunit</fullName>
        <shortName evidence="6">Exonuclease VII small subunit</shortName>
    </alternativeName>
</protein>
<dbReference type="GO" id="GO:0006308">
    <property type="term" value="P:DNA catabolic process"/>
    <property type="evidence" value="ECO:0007669"/>
    <property type="project" value="UniProtKB-UniRule"/>
</dbReference>
<evidence type="ECO:0000256" key="5">
    <source>
        <dbReference type="ARBA" id="ARBA00022839"/>
    </source>
</evidence>
<comment type="similarity">
    <text evidence="1 6">Belongs to the XseB family.</text>
</comment>
<keyword evidence="8" id="KW-1185">Reference proteome</keyword>
<dbReference type="SUPFAM" id="SSF116842">
    <property type="entry name" value="XseB-like"/>
    <property type="match status" value="1"/>
</dbReference>
<reference evidence="7" key="1">
    <citation type="submission" date="2022-10" db="EMBL/GenBank/DDBJ databases">
        <title>Vagococcus sp. isolated from poultry meat.</title>
        <authorList>
            <person name="Johansson P."/>
            <person name="Bjorkroth J."/>
        </authorList>
    </citation>
    <scope>NUCLEOTIDE SEQUENCE</scope>
    <source>
        <strain evidence="7">STAA11</strain>
    </source>
</reference>
<dbReference type="AlphaFoldDB" id="A0AAF0I808"/>
<dbReference type="PANTHER" id="PTHR34137">
    <property type="entry name" value="EXODEOXYRIBONUCLEASE 7 SMALL SUBUNIT"/>
    <property type="match status" value="1"/>
</dbReference>
<dbReference type="InterPro" id="IPR037004">
    <property type="entry name" value="Exonuc_VII_ssu_sf"/>
</dbReference>
<dbReference type="PANTHER" id="PTHR34137:SF1">
    <property type="entry name" value="EXODEOXYRIBONUCLEASE 7 SMALL SUBUNIT"/>
    <property type="match status" value="1"/>
</dbReference>
<dbReference type="KEGG" id="vie:OL234_02730"/>
<organism evidence="7 8">
    <name type="scientific">Vagococcus intermedius</name>
    <dbReference type="NCBI Taxonomy" id="2991418"/>
    <lineage>
        <taxon>Bacteria</taxon>
        <taxon>Bacillati</taxon>
        <taxon>Bacillota</taxon>
        <taxon>Bacilli</taxon>
        <taxon>Lactobacillales</taxon>
        <taxon>Enterococcaceae</taxon>
        <taxon>Vagococcus</taxon>
    </lineage>
</organism>
<accession>A0AAF0I808</accession>
<keyword evidence="3 6" id="KW-0540">Nuclease</keyword>
<proteinExistence type="inferred from homology"/>
<evidence type="ECO:0000256" key="3">
    <source>
        <dbReference type="ARBA" id="ARBA00022722"/>
    </source>
</evidence>
<comment type="subcellular location">
    <subcellularLocation>
        <location evidence="6">Cytoplasm</location>
    </subcellularLocation>
</comment>
<dbReference type="PIRSF" id="PIRSF006488">
    <property type="entry name" value="Exonuc_VII_S"/>
    <property type="match status" value="1"/>
</dbReference>
<keyword evidence="4 6" id="KW-0378">Hydrolase</keyword>
<comment type="function">
    <text evidence="6">Bidirectionally degrades single-stranded DNA into large acid-insoluble oligonucleotides, which are then degraded further into small acid-soluble oligonucleotides.</text>
</comment>